<evidence type="ECO:0000256" key="6">
    <source>
        <dbReference type="PROSITE-ProRule" id="PRU00642"/>
    </source>
</evidence>
<sequence>MYSSTRQLAYAPTPYIPRSALNATINLDEEAKLATTNAERDLNDSLAEIYSIIITLDGLEKAFLKDSINEADYTETCSRLLKQYKSNLADETIAKAFGDLDQFRREWDLDCPRATERLRVGVPITVEQGPSRTTAQQGDFADATLVVNATETFITLLDAIKIGLVEKDTLHPLLVEIIQSVNQVTDKEFENKGKIVQWLITLNQMRASEKLDDEQARQFQFDMDQAYYGFKATLKKD</sequence>
<dbReference type="PANTHER" id="PTHR12937:SF0">
    <property type="entry name" value="VACUOLAR PROTEIN SORTING-ASSOCIATED PROTEIN 28 HOMOLOG"/>
    <property type="match status" value="1"/>
</dbReference>
<keyword evidence="8" id="KW-1185">Reference proteome</keyword>
<dbReference type="EMBL" id="JYNV01000304">
    <property type="protein sequence ID" value="KZM19049.1"/>
    <property type="molecule type" value="Genomic_DNA"/>
</dbReference>
<dbReference type="InterPro" id="IPR017899">
    <property type="entry name" value="VPS28_C"/>
</dbReference>
<name>A0A162WIE7_DIDRA</name>
<keyword evidence="3 5" id="KW-0967">Endosome</keyword>
<gene>
    <name evidence="7" type="ORF">ST47_g9788</name>
</gene>
<comment type="function">
    <text evidence="5">Component of the ESCRT-I complex (endosomal sorting complex required for transport I), a regulator of vesicular trafficking process.</text>
</comment>
<evidence type="ECO:0000256" key="3">
    <source>
        <dbReference type="ARBA" id="ARBA00022753"/>
    </source>
</evidence>
<dbReference type="GO" id="GO:0006612">
    <property type="term" value="P:protein targeting to membrane"/>
    <property type="evidence" value="ECO:0007669"/>
    <property type="project" value="EnsemblFungi"/>
</dbReference>
<evidence type="ECO:0000313" key="8">
    <source>
        <dbReference type="Proteomes" id="UP000076837"/>
    </source>
</evidence>
<dbReference type="InterPro" id="IPR017898">
    <property type="entry name" value="VPS28_N"/>
</dbReference>
<dbReference type="InterPro" id="IPR037206">
    <property type="entry name" value="VPS28_C_sf"/>
</dbReference>
<dbReference type="Gene3D" id="1.20.1440.200">
    <property type="match status" value="1"/>
</dbReference>
<dbReference type="GO" id="GO:0031902">
    <property type="term" value="C:late endosome membrane"/>
    <property type="evidence" value="ECO:0007669"/>
    <property type="project" value="UniProtKB-SubCell"/>
</dbReference>
<evidence type="ECO:0000256" key="2">
    <source>
        <dbReference type="ARBA" id="ARBA00022448"/>
    </source>
</evidence>
<evidence type="ECO:0000256" key="4">
    <source>
        <dbReference type="ARBA" id="ARBA00022927"/>
    </source>
</evidence>
<dbReference type="FunFam" id="1.20.120.1130:FF:000001">
    <property type="entry name" value="Vacuolar protein sorting-associated protein 28 homolog"/>
    <property type="match status" value="1"/>
</dbReference>
<dbReference type="PANTHER" id="PTHR12937">
    <property type="entry name" value="VACUOLAR PROTEIN SORTING 28, ISOFORM 2 VPS28"/>
    <property type="match status" value="1"/>
</dbReference>
<dbReference type="GO" id="GO:0000813">
    <property type="term" value="C:ESCRT I complex"/>
    <property type="evidence" value="ECO:0007669"/>
    <property type="project" value="UniProtKB-UniRule"/>
</dbReference>
<evidence type="ECO:0000256" key="5">
    <source>
        <dbReference type="PIRNR" id="PIRNR017535"/>
    </source>
</evidence>
<dbReference type="GO" id="GO:0044877">
    <property type="term" value="F:protein-containing complex binding"/>
    <property type="evidence" value="ECO:0007669"/>
    <property type="project" value="EnsemblFungi"/>
</dbReference>
<reference evidence="7 8" key="1">
    <citation type="journal article" date="2016" name="Sci. Rep.">
        <title>Draft genome sequencing and secretome analysis of fungal phytopathogen Ascochyta rabiei provides insight into the necrotrophic effector repertoire.</title>
        <authorList>
            <person name="Verma S."/>
            <person name="Gazara R.K."/>
            <person name="Nizam S."/>
            <person name="Parween S."/>
            <person name="Chattopadhyay D."/>
            <person name="Verma P.K."/>
        </authorList>
    </citation>
    <scope>NUCLEOTIDE SEQUENCE [LARGE SCALE GENOMIC DNA]</scope>
    <source>
        <strain evidence="7 8">ArDII</strain>
    </source>
</reference>
<accession>A0A162WIE7</accession>
<dbReference type="InterPro" id="IPR037202">
    <property type="entry name" value="ESCRT_assembly_dom"/>
</dbReference>
<dbReference type="SUPFAM" id="SSF140427">
    <property type="entry name" value="VPS28 C-terminal domain-like"/>
    <property type="match status" value="1"/>
</dbReference>
<evidence type="ECO:0000256" key="1">
    <source>
        <dbReference type="ARBA" id="ARBA00004633"/>
    </source>
</evidence>
<dbReference type="Pfam" id="PF03997">
    <property type="entry name" value="VPS28"/>
    <property type="match status" value="1"/>
</dbReference>
<dbReference type="AlphaFoldDB" id="A0A162WIE7"/>
<dbReference type="SUPFAM" id="SSF140111">
    <property type="entry name" value="Endosomal sorting complex assembly domain"/>
    <property type="match status" value="1"/>
</dbReference>
<proteinExistence type="inferred from homology"/>
<keyword evidence="4 5" id="KW-0653">Protein transport</keyword>
<evidence type="ECO:0000313" key="7">
    <source>
        <dbReference type="EMBL" id="KZM19049.1"/>
    </source>
</evidence>
<organism evidence="7 8">
    <name type="scientific">Didymella rabiei</name>
    <name type="common">Chickpea ascochyta blight fungus</name>
    <name type="synonym">Mycosphaerella rabiei</name>
    <dbReference type="NCBI Taxonomy" id="5454"/>
    <lineage>
        <taxon>Eukaryota</taxon>
        <taxon>Fungi</taxon>
        <taxon>Dikarya</taxon>
        <taxon>Ascomycota</taxon>
        <taxon>Pezizomycotina</taxon>
        <taxon>Dothideomycetes</taxon>
        <taxon>Pleosporomycetidae</taxon>
        <taxon>Pleosporales</taxon>
        <taxon>Pleosporineae</taxon>
        <taxon>Didymellaceae</taxon>
        <taxon>Ascochyta</taxon>
    </lineage>
</organism>
<dbReference type="GO" id="GO:0043328">
    <property type="term" value="P:protein transport to vacuole involved in ubiquitin-dependent protein catabolic process via the multivesicular body sorting pathway"/>
    <property type="evidence" value="ECO:0007669"/>
    <property type="project" value="EnsemblFungi"/>
</dbReference>
<dbReference type="FunFam" id="1.20.1440.200:FF:000003">
    <property type="entry name" value="Vacuolar protein sorting-associated protein 28"/>
    <property type="match status" value="1"/>
</dbReference>
<dbReference type="PIRSF" id="PIRSF017535">
    <property type="entry name" value="VPS28"/>
    <property type="match status" value="1"/>
</dbReference>
<dbReference type="InterPro" id="IPR007143">
    <property type="entry name" value="Vps28"/>
</dbReference>
<protein>
    <recommendedName>
        <fullName evidence="5">Vacuolar protein sorting-associated protein 28</fullName>
    </recommendedName>
    <alternativeName>
        <fullName evidence="5">ESCRT-I complex subunit VPS28</fullName>
    </alternativeName>
</protein>
<dbReference type="Gene3D" id="1.20.120.1130">
    <property type="match status" value="1"/>
</dbReference>
<dbReference type="PROSITE" id="PS51313">
    <property type="entry name" value="VPS28_N"/>
    <property type="match status" value="1"/>
</dbReference>
<comment type="subcellular location">
    <subcellularLocation>
        <location evidence="1">Late endosome membrane</location>
        <topology evidence="1">Peripheral membrane protein</topology>
    </subcellularLocation>
</comment>
<dbReference type="OrthoDB" id="2671at2759"/>
<comment type="similarity">
    <text evidence="5 6">Belongs to the VPS28 family.</text>
</comment>
<dbReference type="Proteomes" id="UP000076837">
    <property type="component" value="Unassembled WGS sequence"/>
</dbReference>
<dbReference type="PROSITE" id="PS51310">
    <property type="entry name" value="VPS28_C"/>
    <property type="match status" value="1"/>
</dbReference>
<dbReference type="STRING" id="5454.A0A162WIE7"/>
<dbReference type="GO" id="GO:1904669">
    <property type="term" value="P:ATP export"/>
    <property type="evidence" value="ECO:0007669"/>
    <property type="project" value="EnsemblFungi"/>
</dbReference>
<comment type="caution">
    <text evidence="7">The sequence shown here is derived from an EMBL/GenBank/DDBJ whole genome shotgun (WGS) entry which is preliminary data.</text>
</comment>
<keyword evidence="2 5" id="KW-0813">Transport</keyword>
<dbReference type="GO" id="GO:0006623">
    <property type="term" value="P:protein targeting to vacuole"/>
    <property type="evidence" value="ECO:0007669"/>
    <property type="project" value="EnsemblFungi"/>
</dbReference>
<dbReference type="InterPro" id="IPR038358">
    <property type="entry name" value="VPS28_N_sf"/>
</dbReference>